<protein>
    <submittedName>
        <fullName evidence="3">Uncharacterized protein LOC103363308</fullName>
    </submittedName>
</protein>
<feature type="region of interest" description="Disordered" evidence="1">
    <location>
        <begin position="196"/>
        <end position="216"/>
    </location>
</feature>
<evidence type="ECO:0000313" key="3">
    <source>
        <dbReference type="RefSeq" id="XP_008288228.1"/>
    </source>
</evidence>
<gene>
    <name evidence="3" type="primary">LOC103363308</name>
</gene>
<feature type="region of interest" description="Disordered" evidence="1">
    <location>
        <begin position="329"/>
        <end position="406"/>
    </location>
</feature>
<feature type="compositionally biased region" description="Low complexity" evidence="1">
    <location>
        <begin position="82"/>
        <end position="102"/>
    </location>
</feature>
<accession>A0A9Y4K7Q3</accession>
<sequence length="406" mass="45260">MNLYRSFGNLMEAWLTEGNPPCPDSEWLGHNAEDCLTPQPENLRSESVDSGVETASCDMSSPAASADNADMDLFTPRLTPASTSQSPVLLSPVPSSSSSSSPHLGLGRAEKSPAAAVLHSKLEQALQRTDSKQLKDNQKAPTVEEVLGRRPRASFLPKRHTSELVRGQRSGSFGPRRTVNTSVPVRQMSDVCRRPLSALSYDKPRSEGLGGQDGTELSPGLNYLEQVCQMLEEIARQQMHSRALQTEMDALCEDQDTQAADACQSDSTAAEEDLASCQRLEHTENREQSSSEPQRRRAFPYGHFRQRSASDTTLAALHLRRLREDCRGQHLSSDDLLEEEEENYETQDSTKKETSKSHKTWRLKFGSLRGEESADTKGQQMQSSEKNSARRRLSQLFRRRRKTVPV</sequence>
<feature type="compositionally biased region" description="Basic and acidic residues" evidence="1">
    <location>
        <begin position="280"/>
        <end position="295"/>
    </location>
</feature>
<feature type="compositionally biased region" description="Acidic residues" evidence="1">
    <location>
        <begin position="335"/>
        <end position="345"/>
    </location>
</feature>
<dbReference type="RefSeq" id="XP_008288228.1">
    <property type="nucleotide sequence ID" value="XM_008290006.1"/>
</dbReference>
<feature type="compositionally biased region" description="Basic residues" evidence="1">
    <location>
        <begin position="389"/>
        <end position="406"/>
    </location>
</feature>
<dbReference type="Proteomes" id="UP000694891">
    <property type="component" value="Unplaced"/>
</dbReference>
<reference evidence="3" key="1">
    <citation type="submission" date="2025-08" db="UniProtKB">
        <authorList>
            <consortium name="RefSeq"/>
        </authorList>
    </citation>
    <scope>IDENTIFICATION</scope>
</reference>
<evidence type="ECO:0000256" key="1">
    <source>
        <dbReference type="SAM" id="MobiDB-lite"/>
    </source>
</evidence>
<name>A0A9Y4K7Q3_9TELE</name>
<organism evidence="2 3">
    <name type="scientific">Stegastes partitus</name>
    <name type="common">bicolor damselfish</name>
    <dbReference type="NCBI Taxonomy" id="144197"/>
    <lineage>
        <taxon>Eukaryota</taxon>
        <taxon>Metazoa</taxon>
        <taxon>Chordata</taxon>
        <taxon>Craniata</taxon>
        <taxon>Vertebrata</taxon>
        <taxon>Euteleostomi</taxon>
        <taxon>Actinopterygii</taxon>
        <taxon>Neopterygii</taxon>
        <taxon>Teleostei</taxon>
        <taxon>Neoteleostei</taxon>
        <taxon>Acanthomorphata</taxon>
        <taxon>Ovalentaria</taxon>
        <taxon>Pomacentridae</taxon>
        <taxon>Stegastes</taxon>
    </lineage>
</organism>
<evidence type="ECO:0000313" key="2">
    <source>
        <dbReference type="Proteomes" id="UP000694891"/>
    </source>
</evidence>
<proteinExistence type="predicted"/>
<feature type="region of interest" description="Disordered" evidence="1">
    <location>
        <begin position="38"/>
        <end position="179"/>
    </location>
</feature>
<feature type="compositionally biased region" description="Basic and acidic residues" evidence="1">
    <location>
        <begin position="129"/>
        <end position="138"/>
    </location>
</feature>
<feature type="compositionally biased region" description="Polar residues" evidence="1">
    <location>
        <begin position="376"/>
        <end position="386"/>
    </location>
</feature>
<keyword evidence="2" id="KW-1185">Reference proteome</keyword>
<dbReference type="GeneID" id="103363308"/>
<dbReference type="AlphaFoldDB" id="A0A9Y4K7Q3"/>
<feature type="region of interest" description="Disordered" evidence="1">
    <location>
        <begin position="280"/>
        <end position="306"/>
    </location>
</feature>